<dbReference type="HOGENOM" id="CLU_609608_0_0_0"/>
<gene>
    <name evidence="1" type="ordered locus">Thal_1395</name>
</gene>
<name>D3SMP4_THEAH</name>
<dbReference type="RefSeq" id="WP_012992430.1">
    <property type="nucleotide sequence ID" value="NC_013894.1"/>
</dbReference>
<sequence>MARVFIYLVLFILLIVVAIKLTSENLSKTFISRESNNCPVKNYGALVVDLNGDGIMLLPLESSNAMFDLTGSGFANKVGWISKGEAFLVWDKNEDGNINDISELFGGLNQSGFALLATYDFNKDGKIDSHDEIFFKLKLWRDSNGDGRTDKGELFSLSDAGIKSINLNPKQVDINRNGNKITEISKVELENGKQLSIAHVNFQVDRLYSYYNRDVKLVEEVIGLPWIKGYGFLPDLPIAMSLDSTLLKMVKDATEEQDLIVLLNKFERIIYRWAKVDAATPEELGLHLYILQIDRTNRMVKFLDGEQMKIEQLGAISRFSGENFFELRCKGNTLDSRKMTAAWNTMFAGLLARFAVETEKVADVILAYYDFYVDRIVLEDDFNIEEFEKRVKELLYSGDQQKIAKGFLALIIMNEHDSKRALKLIKKLKNQLPQEVLSNPYATYALNLD</sequence>
<dbReference type="EMBL" id="CP001931">
    <property type="protein sequence ID" value="ADC90024.1"/>
    <property type="molecule type" value="Genomic_DNA"/>
</dbReference>
<keyword evidence="2" id="KW-1185">Reference proteome</keyword>
<dbReference type="KEGG" id="tal:Thal_1395"/>
<dbReference type="PANTHER" id="PTHR39431">
    <property type="entry name" value="FRPA/C-RELATED PROTEIN"/>
    <property type="match status" value="1"/>
</dbReference>
<organism evidence="1 2">
    <name type="scientific">Thermocrinis albus (strain DSM 14484 / JCM 11386 / HI 11/12)</name>
    <dbReference type="NCBI Taxonomy" id="638303"/>
    <lineage>
        <taxon>Bacteria</taxon>
        <taxon>Pseudomonadati</taxon>
        <taxon>Aquificota</taxon>
        <taxon>Aquificia</taxon>
        <taxon>Aquificales</taxon>
        <taxon>Aquificaceae</taxon>
        <taxon>Thermocrinis</taxon>
    </lineage>
</organism>
<dbReference type="Proteomes" id="UP000002043">
    <property type="component" value="Chromosome"/>
</dbReference>
<dbReference type="AlphaFoldDB" id="D3SMP4"/>
<evidence type="ECO:0000313" key="2">
    <source>
        <dbReference type="Proteomes" id="UP000002043"/>
    </source>
</evidence>
<proteinExistence type="predicted"/>
<reference evidence="2" key="1">
    <citation type="journal article" date="2010" name="Stand. Genomic Sci.">
        <title>Complete genome sequence of Thermocrinis albus type strain (HI 11/12T).</title>
        <authorList>
            <person name="Wirth R."/>
            <person name="Sikorski J."/>
            <person name="Brambilla E."/>
            <person name="Misra M."/>
            <person name="Lapidus A."/>
            <person name="Copeland A."/>
            <person name="Nolan M."/>
            <person name="Lucas S."/>
            <person name="Chen F."/>
            <person name="Tice H."/>
            <person name="Cheng J.F."/>
            <person name="Han C."/>
            <person name="Detter J.C."/>
            <person name="Tapia R."/>
            <person name="Bruce D."/>
            <person name="Goodwin L."/>
            <person name="Pitluck S."/>
            <person name="Pati A."/>
            <person name="Anderson I."/>
            <person name="Ivanova N."/>
            <person name="Mavromatis K."/>
            <person name="Mikhailova N."/>
            <person name="Chen A."/>
            <person name="Palaniappan K."/>
            <person name="Bilek Y."/>
            <person name="Hader T."/>
            <person name="Land M."/>
            <person name="Hauser L."/>
            <person name="Chang Y.J."/>
            <person name="Jeffries C.D."/>
            <person name="Tindall B.J."/>
            <person name="Rohde M."/>
            <person name="Goker M."/>
            <person name="Bristow J."/>
            <person name="Eisen J.A."/>
            <person name="Markowitz V."/>
            <person name="Hugenholtz P."/>
            <person name="Kyrpides N.C."/>
            <person name="Klenk H.P."/>
        </authorList>
    </citation>
    <scope>NUCLEOTIDE SEQUENCE [LARGE SCALE GENOMIC DNA]</scope>
    <source>
        <strain evidence="2">DSM 14484 / JCM 11386 / HI 11/12</strain>
    </source>
</reference>
<protein>
    <submittedName>
        <fullName evidence="1">Uncharacterized protein</fullName>
    </submittedName>
</protein>
<dbReference type="STRING" id="638303.Thal_1395"/>
<dbReference type="OrthoDB" id="1676884at2"/>
<dbReference type="PANTHER" id="PTHR39431:SF1">
    <property type="entry name" value="FRPA_C-RELATED PROTEIN"/>
    <property type="match status" value="1"/>
</dbReference>
<evidence type="ECO:0000313" key="1">
    <source>
        <dbReference type="EMBL" id="ADC90024.1"/>
    </source>
</evidence>
<accession>D3SMP4</accession>
<dbReference type="eggNOG" id="COG2931">
    <property type="taxonomic scope" value="Bacteria"/>
</dbReference>